<keyword evidence="2" id="KW-0812">Transmembrane</keyword>
<sequence length="199" mass="22011">MTHPQHPDRVGGTGEGATAERPPLPTPLNIARWLWIAAALLGLVRAYVRLSDRRALATELRTALPDLSQTQLDDQINALIMFDLLYLLAVLALYVSLSLRMTQGKNWARVVLTVFAGFGAFGTLGTLLLMSSIGQAELLRITQVRVETSDVVFGVLVTALELAALVLMYLPETNRYFRATRRPRPPQQWAPPPPGPFLR</sequence>
<feature type="transmembrane region" description="Helical" evidence="2">
    <location>
        <begin position="107"/>
        <end position="130"/>
    </location>
</feature>
<reference evidence="4" key="1">
    <citation type="journal article" date="2019" name="Int. J. Syst. Evol. Microbiol.">
        <title>The Global Catalogue of Microorganisms (GCM) 10K type strain sequencing project: providing services to taxonomists for standard genome sequencing and annotation.</title>
        <authorList>
            <consortium name="The Broad Institute Genomics Platform"/>
            <consortium name="The Broad Institute Genome Sequencing Center for Infectious Disease"/>
            <person name="Wu L."/>
            <person name="Ma J."/>
        </authorList>
    </citation>
    <scope>NUCLEOTIDE SEQUENCE [LARGE SCALE GENOMIC DNA]</scope>
    <source>
        <strain evidence="4">JCM 9687</strain>
    </source>
</reference>
<comment type="caution">
    <text evidence="3">The sequence shown here is derived from an EMBL/GenBank/DDBJ whole genome shotgun (WGS) entry which is preliminary data.</text>
</comment>
<protein>
    <submittedName>
        <fullName evidence="3">Uncharacterized protein</fullName>
    </submittedName>
</protein>
<evidence type="ECO:0000256" key="1">
    <source>
        <dbReference type="SAM" id="MobiDB-lite"/>
    </source>
</evidence>
<feature type="region of interest" description="Disordered" evidence="1">
    <location>
        <begin position="1"/>
        <end position="23"/>
    </location>
</feature>
<keyword evidence="2" id="KW-1133">Transmembrane helix</keyword>
<accession>A0ABP6S110</accession>
<keyword evidence="4" id="KW-1185">Reference proteome</keyword>
<dbReference type="EMBL" id="BAAAYK010000038">
    <property type="protein sequence ID" value="GAA3365051.1"/>
    <property type="molecule type" value="Genomic_DNA"/>
</dbReference>
<dbReference type="RefSeq" id="WP_224956995.1">
    <property type="nucleotide sequence ID" value="NZ_BAAAYK010000038.1"/>
</dbReference>
<feature type="transmembrane region" description="Helical" evidence="2">
    <location>
        <begin position="76"/>
        <end position="95"/>
    </location>
</feature>
<evidence type="ECO:0000256" key="2">
    <source>
        <dbReference type="SAM" id="Phobius"/>
    </source>
</evidence>
<evidence type="ECO:0000313" key="3">
    <source>
        <dbReference type="EMBL" id="GAA3365051.1"/>
    </source>
</evidence>
<name>A0ABP6S110_9PSEU</name>
<gene>
    <name evidence="3" type="ORF">GCM10020366_63430</name>
</gene>
<evidence type="ECO:0000313" key="4">
    <source>
        <dbReference type="Proteomes" id="UP001500483"/>
    </source>
</evidence>
<organism evidence="3 4">
    <name type="scientific">Saccharopolyspora gregorii</name>
    <dbReference type="NCBI Taxonomy" id="33914"/>
    <lineage>
        <taxon>Bacteria</taxon>
        <taxon>Bacillati</taxon>
        <taxon>Actinomycetota</taxon>
        <taxon>Actinomycetes</taxon>
        <taxon>Pseudonocardiales</taxon>
        <taxon>Pseudonocardiaceae</taxon>
        <taxon>Saccharopolyspora</taxon>
    </lineage>
</organism>
<keyword evidence="2" id="KW-0472">Membrane</keyword>
<proteinExistence type="predicted"/>
<feature type="transmembrane region" description="Helical" evidence="2">
    <location>
        <begin position="151"/>
        <end position="170"/>
    </location>
</feature>
<dbReference type="Proteomes" id="UP001500483">
    <property type="component" value="Unassembled WGS sequence"/>
</dbReference>